<reference evidence="23 24" key="1">
    <citation type="submission" date="2019-03" db="EMBL/GenBank/DDBJ databases">
        <title>Sequencing 25 genomes of Wallemia mellicola.</title>
        <authorList>
            <person name="Gostincar C."/>
        </authorList>
    </citation>
    <scope>NUCLEOTIDE SEQUENCE [LARGE SCALE GENOMIC DNA]</scope>
    <source>
        <strain evidence="22 23">EXF-1274</strain>
        <strain evidence="21 24">EXF-6152</strain>
    </source>
</reference>
<keyword evidence="14" id="KW-0736">Signalosome</keyword>
<dbReference type="CDD" id="cd06223">
    <property type="entry name" value="PRTases_typeI"/>
    <property type="match status" value="1"/>
</dbReference>
<dbReference type="InterPro" id="IPR050242">
    <property type="entry name" value="JAMM_MPN+_peptidase_M67A"/>
</dbReference>
<evidence type="ECO:0000256" key="11">
    <source>
        <dbReference type="ARBA" id="ARBA00022679"/>
    </source>
</evidence>
<evidence type="ECO:0000256" key="17">
    <source>
        <dbReference type="ARBA" id="ARBA00023049"/>
    </source>
</evidence>
<evidence type="ECO:0000259" key="20">
    <source>
        <dbReference type="PROSITE" id="PS50249"/>
    </source>
</evidence>
<dbReference type="InterPro" id="IPR029057">
    <property type="entry name" value="PRTase-like"/>
</dbReference>
<evidence type="ECO:0000256" key="2">
    <source>
        <dbReference type="ARBA" id="ARBA00005180"/>
    </source>
</evidence>
<keyword evidence="17" id="KW-0482">Metalloprotease</keyword>
<keyword evidence="11" id="KW-0808">Transferase</keyword>
<evidence type="ECO:0000313" key="21">
    <source>
        <dbReference type="EMBL" id="TIB81207.1"/>
    </source>
</evidence>
<dbReference type="SUPFAM" id="SSF102712">
    <property type="entry name" value="JAB1/MPN domain"/>
    <property type="match status" value="1"/>
</dbReference>
<keyword evidence="18" id="KW-0342">GTP-binding</keyword>
<dbReference type="PROSITE" id="PS50249">
    <property type="entry name" value="MPN"/>
    <property type="match status" value="1"/>
</dbReference>
<comment type="similarity">
    <text evidence="3">Belongs to the peptidase M67A family. CSN5 subfamily.</text>
</comment>
<evidence type="ECO:0000256" key="9">
    <source>
        <dbReference type="ARBA" id="ARBA00022670"/>
    </source>
</evidence>
<keyword evidence="9" id="KW-0645">Protease</keyword>
<dbReference type="SUPFAM" id="SSF53271">
    <property type="entry name" value="PRTase-like"/>
    <property type="match status" value="1"/>
</dbReference>
<evidence type="ECO:0000256" key="19">
    <source>
        <dbReference type="ARBA" id="ARBA00058010"/>
    </source>
</evidence>
<dbReference type="GO" id="GO:0008655">
    <property type="term" value="P:pyrimidine-containing compound salvage"/>
    <property type="evidence" value="ECO:0007669"/>
    <property type="project" value="UniProtKB-ARBA"/>
</dbReference>
<dbReference type="Proteomes" id="UP000310685">
    <property type="component" value="Unassembled WGS sequence"/>
</dbReference>
<evidence type="ECO:0000256" key="7">
    <source>
        <dbReference type="ARBA" id="ARBA00014880"/>
    </source>
</evidence>
<dbReference type="GO" id="GO:0004845">
    <property type="term" value="F:uracil phosphoribosyltransferase activity"/>
    <property type="evidence" value="ECO:0007669"/>
    <property type="project" value="UniProtKB-EC"/>
</dbReference>
<dbReference type="PANTHER" id="PTHR10410">
    <property type="entry name" value="EUKARYOTIC TRANSLATION INITIATION FACTOR 3 -RELATED"/>
    <property type="match status" value="1"/>
</dbReference>
<dbReference type="GO" id="GO:0006508">
    <property type="term" value="P:proteolysis"/>
    <property type="evidence" value="ECO:0007669"/>
    <property type="project" value="UniProtKB-KW"/>
</dbReference>
<feature type="domain" description="MPN" evidence="20">
    <location>
        <begin position="49"/>
        <end position="186"/>
    </location>
</feature>
<evidence type="ECO:0000256" key="12">
    <source>
        <dbReference type="ARBA" id="ARBA00022723"/>
    </source>
</evidence>
<evidence type="ECO:0000256" key="15">
    <source>
        <dbReference type="ARBA" id="ARBA00022801"/>
    </source>
</evidence>
<evidence type="ECO:0000256" key="6">
    <source>
        <dbReference type="ARBA" id="ARBA00011894"/>
    </source>
</evidence>
<keyword evidence="12" id="KW-0479">Metal-binding</keyword>
<evidence type="ECO:0000313" key="24">
    <source>
        <dbReference type="Proteomes" id="UP000310685"/>
    </source>
</evidence>
<comment type="cofactor">
    <cofactor evidence="1">
        <name>Mg(2+)</name>
        <dbReference type="ChEBI" id="CHEBI:18420"/>
    </cofactor>
</comment>
<dbReference type="Gene3D" id="3.40.50.2020">
    <property type="match status" value="1"/>
</dbReference>
<dbReference type="NCBIfam" id="NF001097">
    <property type="entry name" value="PRK00129.1"/>
    <property type="match status" value="1"/>
</dbReference>
<dbReference type="EC" id="2.4.2.9" evidence="6"/>
<comment type="caution">
    <text evidence="22">The sequence shown here is derived from an EMBL/GenBank/DDBJ whole genome shotgun (WGS) entry which is preliminary data.</text>
</comment>
<dbReference type="GO" id="GO:0008180">
    <property type="term" value="C:COP9 signalosome"/>
    <property type="evidence" value="ECO:0007669"/>
    <property type="project" value="UniProtKB-KW"/>
</dbReference>
<keyword evidence="16" id="KW-0862">Zinc</keyword>
<proteinExistence type="inferred from homology"/>
<dbReference type="Gene3D" id="3.40.140.10">
    <property type="entry name" value="Cytidine Deaminase, domain 2"/>
    <property type="match status" value="1"/>
</dbReference>
<dbReference type="FunFam" id="3.40.50.2020:FF:000023">
    <property type="entry name" value="Probable uracil phosphoribosyltransferase"/>
    <property type="match status" value="1"/>
</dbReference>
<evidence type="ECO:0000256" key="1">
    <source>
        <dbReference type="ARBA" id="ARBA00001946"/>
    </source>
</evidence>
<evidence type="ECO:0000256" key="14">
    <source>
        <dbReference type="ARBA" id="ARBA00022790"/>
    </source>
</evidence>
<dbReference type="GO" id="GO:0008237">
    <property type="term" value="F:metallopeptidase activity"/>
    <property type="evidence" value="ECO:0007669"/>
    <property type="project" value="UniProtKB-KW"/>
</dbReference>
<comment type="pathway">
    <text evidence="2">Pyrimidine metabolism; UMP biosynthesis via salvage pathway; UMP from uracil: step 1/1.</text>
</comment>
<comment type="subunit">
    <text evidence="5">Component of the COP9 signalosome (CSN) complex.</text>
</comment>
<dbReference type="CDD" id="cd08069">
    <property type="entry name" value="MPN_RPN11_CSN5"/>
    <property type="match status" value="1"/>
</dbReference>
<evidence type="ECO:0000256" key="5">
    <source>
        <dbReference type="ARBA" id="ARBA00011098"/>
    </source>
</evidence>
<evidence type="ECO:0000313" key="23">
    <source>
        <dbReference type="Proteomes" id="UP000309601"/>
    </source>
</evidence>
<keyword evidence="15" id="KW-0378">Hydrolase</keyword>
<sequence length="542" mass="61055">MDSSVAMKTFDLENDVEEVDQIYTYDEDAQRDINNKRPWKQDPHYFKRVKISTVALIKMVLHARSGVPYEVMGLMQGKLEGDTMIIMDAFALPVQGTETRVNASSEANEFMVNWLNGSKSVNKPENALGWYHSHPGYGCWLSGIDVTTQSTNQQFQDPWVAVVIDPNRTISAGRVDIGAFRTYPQGYMPPKSTSIDQNIPQSKIEDFGVHANAYYQLEVSIFKSSLDKKLLDLLWNKYWVNTLSQSKLITNRAYLTDQISDLQDKLKEAEMGLYGRGNAEKSDDDSGLVKAMAKDALFNRSGCTHNHDKLRASADTVSRLNTEQTEPMQIGLVNISHNVSHINVLIGLMTIIRDKNTSRGEFIFYSDRIIRLLVEEGLNHLPTLPKQITTETGEDYDGVGFEGKVCGVSILRAGEAMESALRECLRSVRIGKVLVQRNEETGEARLYYAKLPEDIHERFVLLLDPMLATGGSAIRAIEVLLSKGVKQDKIVFLNVLSAPEGLKVMYEKYPKMKIVTGWVDRKLDERNYIVPGLGDFGDRYFA</sequence>
<dbReference type="EMBL" id="SPRC01000009">
    <property type="protein sequence ID" value="TIB81207.1"/>
    <property type="molecule type" value="Genomic_DNA"/>
</dbReference>
<dbReference type="InterPro" id="IPR000836">
    <property type="entry name" value="PRTase_dom"/>
</dbReference>
<evidence type="ECO:0000256" key="10">
    <source>
        <dbReference type="ARBA" id="ARBA00022676"/>
    </source>
</evidence>
<keyword evidence="8" id="KW-0021">Allosteric enzyme</keyword>
<dbReference type="Proteomes" id="UP000309601">
    <property type="component" value="Unassembled WGS sequence"/>
</dbReference>
<gene>
    <name evidence="22" type="ORF">E3Q02_00932</name>
    <name evidence="21" type="ORF">E3Q22_01304</name>
</gene>
<dbReference type="GO" id="GO:0000338">
    <property type="term" value="P:protein deneddylation"/>
    <property type="evidence" value="ECO:0007669"/>
    <property type="project" value="UniProtKB-ARBA"/>
</dbReference>
<keyword evidence="10" id="KW-0328">Glycosyltransferase</keyword>
<comment type="function">
    <text evidence="19">Catalytic Component of the COP9 signalosome (CSN) complex that acts as an regulator of the ubiquitin (Ubl) conjugation pathway by mediating the deneddylation of the cullin subunit of SCF-type E3 ubiquitin-protein ligase complexes.</text>
</comment>
<dbReference type="AlphaFoldDB" id="A0A4T0MYK8"/>
<evidence type="ECO:0000256" key="4">
    <source>
        <dbReference type="ARBA" id="ARBA00009516"/>
    </source>
</evidence>
<dbReference type="Pfam" id="PF18323">
    <property type="entry name" value="CSN5_C"/>
    <property type="match status" value="1"/>
</dbReference>
<dbReference type="Pfam" id="PF14681">
    <property type="entry name" value="UPRTase"/>
    <property type="match status" value="1"/>
</dbReference>
<evidence type="ECO:0000256" key="3">
    <source>
        <dbReference type="ARBA" id="ARBA00006008"/>
    </source>
</evidence>
<accession>A0A4T0MYK8</accession>
<dbReference type="Pfam" id="PF01398">
    <property type="entry name" value="JAB"/>
    <property type="match status" value="1"/>
</dbReference>
<evidence type="ECO:0000256" key="8">
    <source>
        <dbReference type="ARBA" id="ARBA00022533"/>
    </source>
</evidence>
<organism evidence="22 23">
    <name type="scientific">Wallemia mellicola</name>
    <dbReference type="NCBI Taxonomy" id="1708541"/>
    <lineage>
        <taxon>Eukaryota</taxon>
        <taxon>Fungi</taxon>
        <taxon>Dikarya</taxon>
        <taxon>Basidiomycota</taxon>
        <taxon>Wallemiomycotina</taxon>
        <taxon>Wallemiomycetes</taxon>
        <taxon>Wallemiales</taxon>
        <taxon>Wallemiaceae</taxon>
        <taxon>Wallemia</taxon>
    </lineage>
</organism>
<evidence type="ECO:0000256" key="16">
    <source>
        <dbReference type="ARBA" id="ARBA00022833"/>
    </source>
</evidence>
<comment type="similarity">
    <text evidence="4">Belongs to the UPRTase family.</text>
</comment>
<dbReference type="GO" id="GO:0005525">
    <property type="term" value="F:GTP binding"/>
    <property type="evidence" value="ECO:0007669"/>
    <property type="project" value="UniProtKB-KW"/>
</dbReference>
<dbReference type="InterPro" id="IPR000555">
    <property type="entry name" value="JAMM/MPN+_dom"/>
</dbReference>
<dbReference type="SMART" id="SM00232">
    <property type="entry name" value="JAB_MPN"/>
    <property type="match status" value="1"/>
</dbReference>
<evidence type="ECO:0000313" key="22">
    <source>
        <dbReference type="EMBL" id="TIC69460.1"/>
    </source>
</evidence>
<protein>
    <recommendedName>
        <fullName evidence="7">COP9 signalosome complex subunit 5</fullName>
        <ecNumber evidence="6">2.4.2.9</ecNumber>
    </recommendedName>
</protein>
<dbReference type="InterPro" id="IPR040961">
    <property type="entry name" value="CSN5_C"/>
</dbReference>
<name>A0A4T0MYK8_9BASI</name>
<keyword evidence="13" id="KW-0547">Nucleotide-binding</keyword>
<evidence type="ECO:0000256" key="18">
    <source>
        <dbReference type="ARBA" id="ARBA00023134"/>
    </source>
</evidence>
<dbReference type="GO" id="GO:0046872">
    <property type="term" value="F:metal ion binding"/>
    <property type="evidence" value="ECO:0007669"/>
    <property type="project" value="UniProtKB-KW"/>
</dbReference>
<dbReference type="FunFam" id="3.40.140.10:FF:000003">
    <property type="entry name" value="COP9 signalosome complex subunit 5"/>
    <property type="match status" value="1"/>
</dbReference>
<dbReference type="EMBL" id="SPRW01000006">
    <property type="protein sequence ID" value="TIC69460.1"/>
    <property type="molecule type" value="Genomic_DNA"/>
</dbReference>
<dbReference type="InterPro" id="IPR037518">
    <property type="entry name" value="MPN"/>
</dbReference>
<evidence type="ECO:0000256" key="13">
    <source>
        <dbReference type="ARBA" id="ARBA00022741"/>
    </source>
</evidence>